<dbReference type="InterPro" id="IPR000569">
    <property type="entry name" value="HECT_dom"/>
</dbReference>
<feature type="compositionally biased region" description="Acidic residues" evidence="15">
    <location>
        <begin position="2417"/>
        <end position="2444"/>
    </location>
</feature>
<feature type="region of interest" description="Disordered" evidence="15">
    <location>
        <begin position="2373"/>
        <end position="2586"/>
    </location>
</feature>
<keyword evidence="10" id="KW-0509">mRNA transport</keyword>
<feature type="compositionally biased region" description="Low complexity" evidence="15">
    <location>
        <begin position="2225"/>
        <end position="2238"/>
    </location>
</feature>
<reference evidence="21" key="1">
    <citation type="journal article" date="2010" name="Nature">
        <title>The Amphimedon queenslandica genome and the evolution of animal complexity.</title>
        <authorList>
            <person name="Srivastava M."/>
            <person name="Simakov O."/>
            <person name="Chapman J."/>
            <person name="Fahey B."/>
            <person name="Gauthier M.E."/>
            <person name="Mitros T."/>
            <person name="Richards G.S."/>
            <person name="Conaco C."/>
            <person name="Dacre M."/>
            <person name="Hellsten U."/>
            <person name="Larroux C."/>
            <person name="Putnam N.H."/>
            <person name="Stanke M."/>
            <person name="Adamska M."/>
            <person name="Darling A."/>
            <person name="Degnan S.M."/>
            <person name="Oakley T.H."/>
            <person name="Plachetzki D.C."/>
            <person name="Zhai Y."/>
            <person name="Adamski M."/>
            <person name="Calcino A."/>
            <person name="Cummins S.F."/>
            <person name="Goodstein D.M."/>
            <person name="Harris C."/>
            <person name="Jackson D.J."/>
            <person name="Leys S.P."/>
            <person name="Shu S."/>
            <person name="Woodcroft B.J."/>
            <person name="Vervoort M."/>
            <person name="Kosik K.S."/>
            <person name="Manning G."/>
            <person name="Degnan B.M."/>
            <person name="Rokhsar D.S."/>
        </authorList>
    </citation>
    <scope>NUCLEOTIDE SEQUENCE [LARGE SCALE GENOMIC DNA]</scope>
</reference>
<dbReference type="InterPro" id="IPR009060">
    <property type="entry name" value="UBA-like_sf"/>
</dbReference>
<evidence type="ECO:0000256" key="5">
    <source>
        <dbReference type="ARBA" id="ARBA00022448"/>
    </source>
</evidence>
<evidence type="ECO:0000256" key="16">
    <source>
        <dbReference type="SAM" id="Phobius"/>
    </source>
</evidence>
<dbReference type="PANTHER" id="PTHR11254:SF67">
    <property type="entry name" value="E3 UBIQUITIN-PROTEIN LIGASE HUWE1"/>
    <property type="match status" value="1"/>
</dbReference>
<keyword evidence="9 14" id="KW-0833">Ubl conjugation pathway</keyword>
<dbReference type="InterPro" id="IPR003903">
    <property type="entry name" value="UIM_dom"/>
</dbReference>
<feature type="compositionally biased region" description="Basic and acidic residues" evidence="15">
    <location>
        <begin position="1392"/>
        <end position="1404"/>
    </location>
</feature>
<dbReference type="Gene3D" id="3.90.1750.10">
    <property type="entry name" value="Hect, E3 ligase catalytic domains"/>
    <property type="match status" value="1"/>
</dbReference>
<feature type="region of interest" description="Disordered" evidence="15">
    <location>
        <begin position="1387"/>
        <end position="1419"/>
    </location>
</feature>
<dbReference type="Pfam" id="PF02825">
    <property type="entry name" value="WWE"/>
    <property type="match status" value="1"/>
</dbReference>
<keyword evidence="6" id="KW-0597">Phosphoprotein</keyword>
<feature type="compositionally biased region" description="Polar residues" evidence="15">
    <location>
        <begin position="3576"/>
        <end position="3588"/>
    </location>
</feature>
<feature type="region of interest" description="Disordered" evidence="15">
    <location>
        <begin position="2798"/>
        <end position="2863"/>
    </location>
</feature>
<feature type="compositionally biased region" description="Polar residues" evidence="15">
    <location>
        <begin position="3228"/>
        <end position="3257"/>
    </location>
</feature>
<feature type="compositionally biased region" description="Gly residues" evidence="15">
    <location>
        <begin position="2204"/>
        <end position="2213"/>
    </location>
</feature>
<keyword evidence="16" id="KW-1133">Transmembrane helix</keyword>
<dbReference type="Gene3D" id="3.30.2410.10">
    <property type="entry name" value="Hect, E3 ligase catalytic domain"/>
    <property type="match status" value="1"/>
</dbReference>
<dbReference type="Pfam" id="PF22562">
    <property type="entry name" value="UBA_7"/>
    <property type="match status" value="1"/>
</dbReference>
<feature type="region of interest" description="Disordered" evidence="15">
    <location>
        <begin position="3000"/>
        <end position="3031"/>
    </location>
</feature>
<dbReference type="PROSITE" id="PS50030">
    <property type="entry name" value="UBA"/>
    <property type="match status" value="1"/>
</dbReference>
<dbReference type="InParanoid" id="A0A1X7VS98"/>
<evidence type="ECO:0000256" key="7">
    <source>
        <dbReference type="ARBA" id="ARBA00022679"/>
    </source>
</evidence>
<keyword evidence="11" id="KW-0234">DNA repair</keyword>
<feature type="compositionally biased region" description="Basic and acidic residues" evidence="15">
    <location>
        <begin position="1962"/>
        <end position="1978"/>
    </location>
</feature>
<protein>
    <recommendedName>
        <fullName evidence="4">HECT-type E3 ubiquitin transferase</fullName>
        <ecNumber evidence="4">2.3.2.26</ecNumber>
    </recommendedName>
</protein>
<evidence type="ECO:0000256" key="9">
    <source>
        <dbReference type="ARBA" id="ARBA00022786"/>
    </source>
</evidence>
<feature type="domain" description="UBA" evidence="17">
    <location>
        <begin position="1321"/>
        <end position="1361"/>
    </location>
</feature>
<evidence type="ECO:0000256" key="1">
    <source>
        <dbReference type="ARBA" id="ARBA00000885"/>
    </source>
</evidence>
<evidence type="ECO:0000256" key="3">
    <source>
        <dbReference type="ARBA" id="ARBA00004906"/>
    </source>
</evidence>
<evidence type="ECO:0000259" key="17">
    <source>
        <dbReference type="PROSITE" id="PS50030"/>
    </source>
</evidence>
<feature type="compositionally biased region" description="Acidic residues" evidence="15">
    <location>
        <begin position="750"/>
        <end position="775"/>
    </location>
</feature>
<comment type="subcellular location">
    <subcellularLocation>
        <location evidence="2">Nucleus</location>
    </subcellularLocation>
</comment>
<evidence type="ECO:0000256" key="2">
    <source>
        <dbReference type="ARBA" id="ARBA00004123"/>
    </source>
</evidence>
<feature type="region of interest" description="Disordered" evidence="15">
    <location>
        <begin position="1958"/>
        <end position="1978"/>
    </location>
</feature>
<name>A0A1X7VS98_AMPQE</name>
<dbReference type="Gene3D" id="3.30.720.50">
    <property type="match status" value="1"/>
</dbReference>
<evidence type="ECO:0000256" key="6">
    <source>
        <dbReference type="ARBA" id="ARBA00022553"/>
    </source>
</evidence>
<evidence type="ECO:0000256" key="15">
    <source>
        <dbReference type="SAM" id="MobiDB-lite"/>
    </source>
</evidence>
<dbReference type="Proteomes" id="UP000007879">
    <property type="component" value="Unassembled WGS sequence"/>
</dbReference>
<dbReference type="InterPro" id="IPR010314">
    <property type="entry name" value="E3_Ub_ligase_DUF913"/>
</dbReference>
<feature type="region of interest" description="Disordered" evidence="15">
    <location>
        <begin position="3149"/>
        <end position="3257"/>
    </location>
</feature>
<feature type="compositionally biased region" description="Acidic residues" evidence="15">
    <location>
        <begin position="2321"/>
        <end position="2343"/>
    </location>
</feature>
<feature type="domain" description="HECT" evidence="18">
    <location>
        <begin position="4264"/>
        <end position="4600"/>
    </location>
</feature>
<dbReference type="Gene3D" id="1.10.8.10">
    <property type="entry name" value="DNA helicase RuvA subunit, C-terminal domain"/>
    <property type="match status" value="1"/>
</dbReference>
<feature type="compositionally biased region" description="Low complexity" evidence="15">
    <location>
        <begin position="3559"/>
        <end position="3575"/>
    </location>
</feature>
<dbReference type="CDD" id="cd00078">
    <property type="entry name" value="HECTc"/>
    <property type="match status" value="1"/>
</dbReference>
<dbReference type="EnsemblMetazoa" id="XM_020000165.1">
    <property type="protein sequence ID" value="XP_019855724.1"/>
    <property type="gene ID" value="LOC100641998"/>
</dbReference>
<feature type="compositionally biased region" description="Acidic residues" evidence="15">
    <location>
        <begin position="2468"/>
        <end position="2517"/>
    </location>
</feature>
<feature type="compositionally biased region" description="Low complexity" evidence="15">
    <location>
        <begin position="1405"/>
        <end position="1419"/>
    </location>
</feature>
<evidence type="ECO:0000256" key="8">
    <source>
        <dbReference type="ARBA" id="ARBA00022763"/>
    </source>
</evidence>
<dbReference type="SUPFAM" id="SSF48371">
    <property type="entry name" value="ARM repeat"/>
    <property type="match status" value="1"/>
</dbReference>
<dbReference type="GO" id="GO:0051028">
    <property type="term" value="P:mRNA transport"/>
    <property type="evidence" value="ECO:0007669"/>
    <property type="project" value="UniProtKB-KW"/>
</dbReference>
<dbReference type="FunFam" id="3.30.2410.10:FF:000004">
    <property type="entry name" value="E3 ubiquitin-protein ligase HUWE1, variant"/>
    <property type="match status" value="1"/>
</dbReference>
<dbReference type="InterPro" id="IPR015940">
    <property type="entry name" value="UBA"/>
</dbReference>
<sequence length="4600" mass="502355">MKIEKSKSKKSVGDLPLLTQELIQSLLLCSEEALPSLLTTITVWRYGKCELYHWIDVLDKFDAILSRATEEAASRDSGSHDQRYIYMCPLLKEEKTKTLVMSVLNFTSLLIEHSYARHIYNSTEHLCILLACPDLDIVLAVLNLFYVFGKRSNFISRLPAHQRTSLNSYLEYLGETWGGKQNGFGLAQCCQNLDMSEFPSTATSVYFEYQPTTSNSEAGSNESHTVTTRSIAVTSVDKYEEDISDIIVKLLESHSVPLVQQMRFLTRLRLAKSFCHFEYRVKCVLVRLQAISVLVYSMAPAEVVDPLIYDGLVEELIEVLEVKNPLLQHEIKAAVLRTLTAIIHLERDPRLGAIIEATGASTYHGFLPTLVRDCVAAIISAGPDGRSTDFPLFFATSLFSFLYHLATYEASGDALVNSGIMESLLLVLEWKAIEPTNITLVTRAVRVIDLITNLDMTAFHSLGGWDKMLLRLQEEIEQCKRDVPNLLSPVVRSAPESAEMETEAPPTSLEPVTGGGARSSVGGGAGGVAEGVQCMPERSALIKSILNFVKKAVPDPTFTENIRNFVDSSLPGSLAHIASNAEYYGPSIYLPATEVATTFIFHDPSQLTPLQDNGLPWIILNSLINKKIPVTREVLSSLPSILSAICLNARGLQVFIEAEPFDHLFGVLISSDYLPAMRRKRGNDPLGDTASNLGSAMDELMRHQPLLKSSVMKALVRLLNKLCQMGSNVSAETGVGGVEGVAKSSHQSEDDVVTNDETDDEDEEMFEEKGDEEEEGRVKAKKRRASSLPLTEFTLNVVNFVDAILSTSSSDDHINEFILNDGLKPLLSLLSLPALPLSFPTSSACNSITSACKSILNVSHSTKLLSEGLSQLSDVINKLKPFIDSPEQAKQSVLLEEVNSYSSPEQSSLLHNLSSAGGYIQLFINLSKCAQIESRQLCIQQWATPTGLDVLSQLSKLYRSLVWEGFIVLAAASVNDETTPSSLKEGSASQEALSRGALFGNREGVTKEAKSFISTLKSFTPPLVVTSRVGRSLAELMSLLVRLSTGPLQRPARRGAGMTTPIYVPLSDNAVAVSMKVTDLLLESLTWVVPVPMGTEDENEEEGDSVFTNSDAKKWLFSGMTFKMYAVDFCLLLLFDEHAQPYHLMLHSFAKKNVLESFIKTFYTAIEHIERANADPLWASFSVNPDHAVASDFLEAWLNLAEKLINASAILESSHTLPVPPPPPSCRHSKKLNFNPLFNPLEFILKAQNAIFPCVQKLWGTLKLNNATPAMTEHLLTTIKHIYSSEKLLETKLNELNGGATSSSSSTPAVPETPSAPFIPRADPLHLQQLMDMGFEQLHAEEALLATGNNLAASMEWILTHPPSSSAADTRSMTEEEQLAQAIALSLQQPPTDEKMEQEPKEKPTTSPSTSSSDTLKPLDGSVLTKFSEDLLEGLLTAIPLIEGTVYKACDLISSLCERNGSQWRSAALEKIKLKAMEAMSVVMKKLNDGSYELTTGPIDSNAFYICLLALIMEEMPLVCSSILCSSDILSQIVTLLSTVQEKWSVIKKGGGGTTDNNNTPATPLWLSPLLLVLELWQGMETLLTWHRPPNKDCNGVWLCFESMNSRWCFFSSDINKNIENAYKDGDSMARIQTSRQRSVIQFSNMLQINLDTNTQRAVIRLEIPRKKQDGSLMPYEIPQLSSFKKPGWFVGLSDEQSLAVVKSCTRLLSCTIDPDTLHANMRLLLSLTRQPHLAALFMEEEGPMHLLQLTKKNSFQGFSSLSALLLRHILDTGSLLESEMESMIRSVVSGTSPDTEIKAHGLGRRDFDVVLRRLGPCITRNKELFVSIFSRVAQLSSAPPRIEDYHSTQRLMPIVLKVGGAKSEDSASLSPLHVNLINLLLDQLCASTFLEGEGSDHAHSKMEEDSLIDGLSIPVVQYRAGGGGGNNPRVRRSSYRRQVTNDDLRSEDMVLDVDNIPEQGRGSRREVPLVQDEGNKEVEEKGGREQLLFSQAAILRLLAELIESYPATSRLIIESNRKIKIGQNNSQTTKVMSILAFIFDHLLPVSYMQGSSATQVAKLSKVFLQCLATAPLPTDALSSFVTEFRAAFTRSLNLVESQLKHHRIRAMASLLGQIVEPQTSSSTRSTVNPTQFVRMLIRKGFITDLAKAVHSLDLCSPLLTTTINSILKPLECLTKIVTQFVAAQKRATTAAAATASSTTPSAGGDGARGAVGGSEQINLQQGVSSPLPDPLSSSLASGTTSQANPPVLPVTTVTSSSSSTEGGGASTSTAPVASHPILPIDPLVLPLMNSSSLTTPVRGTRDHSVPVTPLDNSLIPLREDGEEEREREADEIEEDEDDEDISDQSLVEEAMSLAHELGMRCGQAAREYNQDPGNLLEEIVDELLERGPGHSPSSNNPLEMFENSANSFPSDSGSNIDDELEDAEHDEDDNINSAGEEIEDDFDMSQNSTYYQPRRRHGSGGGAYQHEDDENMEDRDTSVTDDDDDDDDDQSSPDTTVEEDEEEEGEGLDEEEEEDDQNHSDSSFLHDTMTMGDMPSGGQGQGENLVDETFELEAEEFDGEDEREEEEDDDDEDEDEDEDGLELDYDEADDVYISSRRDNDMIHVEFPPWNFGGWREAESFDGHLFPGVHVPASFLSRAYHIRSPLSDGNFPSSSLSSLPRSHPLLVRARGDAPLVPSSAPPPSMGVTGGVSEATRSNVVQQLLTNISNSVGIDEVLTFSIGGGGGTRTNDSTHHISSTLAPPTAPPTSSVSDSPESTHIPNSISRWKEEAQALDGHTVHVCLGALRPLLLQKLKDDLQERENKTKSEPQSSSSKTVEPKTSEASGTREEERPPSDQQVTAPNPSDEATPSTATPRNGSRSVEQLQSSLRAVADALAQTVAEMRNTDTAQAPSTSDIDPVLADIVNRHAQSHMTSSSTDATSEPTAAAAATVSSHVTSVSSSATPISSYPLLFGSPGHTVGSIPDLSSFDGSQVSARAMLSQINPSDPLYTFLSAVARGPTPPLPESQSEPANLSSVQPSPPSSLPSSSSASRLPVFTQLLPSHEQTAPPFPQSTSSTVSSSVSSDALVTTTTVISPLPLVASTSVLATSNFADVLARELSTHLNPVFNPLESTIPPTTTSPPSSNHLQPPPVSSSSMMTVVPFLSATTTASTGSPSPSDTLAPLMSSLQMPPHSLPSQATPLTEEDSGIQQRSSAVYSSPSSSELQSSSAGGSSLTVHSITWPLGNDDSQSMQLDNSTPSVTSATTNPQPTAVVSASSEIIPVSQAPTGAVASSSSSDLPDGIDPTFLAALPDSIRQEVLAQYEREQQRNSRRGNTGGGATPGVLATAGSVQSINPEVLAALPPDIQEEVIQQQRMEQARQSQPADAMSFFTSLTPELRRTVLSDMDDTQVNQLPEEIAAEARVIRQERENRRRQFLAHHHIASRIQIPSWSHAISTGGTGARIGQLRYAILSSGDHPLSGLTSFTHSFMRDNNNSSTGGETGTKQMLDQESLVCLLVLLFLDQSKLHFNRLFRIFRSLSQHLPSRSWVISSLLAIIREAHFTAQSPPLSHTCPLPPTLSIQQSSSSAQTSSLTGQTRSIGSQTAPPSTHPPQWLTVSINAALGSHAPVLQFSGGYGKVTTPSVHIHPHASHSICNNVLELLIFLARQFPISFLPPALLPSVQKSNEVMPNDVLSNFWQILFKLDSSVNPSGSTPSHRKGKYSTKTFQYSQDSKEERLESDLFAAAPIGQLMSLFSHSVIQSSVSLVDKLLRVLSVISGAIPKQGLSRKANISKEKKSAVACSDEEHIHVDVTTVSAVTPSVTVTIDPPSSVEMATEPPPLPTPVREEPSCFSSSVVSVSLLKGTITLLTSGKCSEDTLDDATSLLINLSRCGQSTRESILLILLEGIKEIGHHLHSQISTLLTELNAIMPSVMKRQVSNDDESPPTSRGGTGSLGTVEGVVLPTVQGTRGVVDHSSDLHLPCMEPLICKGSQQSFFLRLLKVVCQLRESAATTSALAMLRAEGTPTSRGEGRGFDRERSIPPVDEVLNEGGERPATSKEQDESKSDSLPHLSSQLDLEVLWSKLSECLDALACTYDPHAVLALQPTVEAFFLVHAEATDSSTPSGTRAPGRGDRSGHQSSSASRRLPSFHTISDTESIPGSPAPASGSVSHLSPVPSTPLATDSTDDVYAHLPPETARFLKFAERHRTVLNQILRQTTIPLSEGPFSVLVNHTRLLDFDVKRRYFRQELEQMEEGLRRDELVIHIRRSHVFEDSYRELYRRSPEELKASLYITFDGEEGQDAGGLLREWYLIIAREMFNPNYALFKTTPGDRVTYMPNPSSHINPEHLNYFKFVGRIIAKAIYDNKLLDCYFTRSFYKHILGKAVHYTDMESEDYAFYQGMVYLLEHDIDEVGLELTFSVEIEEFGKTETKDLKPNGRELIVTESNKREYVQLACQMKMTGSVRSQIKSFLEGFYDVIPKNLISIFNEQELELLISGLPAIDIDDLKGNTEYHKYTETSLQVQWFWRALRSCSQSDRARFLQFVTGTSKVPLQGFAALEGMNGMQKFQIHRDDRSTDRLPSAHTCFNQLDLPPYETYDKLQEMLLIAIRECPEGFGFA</sequence>
<dbReference type="InterPro" id="IPR050409">
    <property type="entry name" value="E3_ubiq-protein_ligase"/>
</dbReference>
<keyword evidence="16" id="KW-0812">Transmembrane</keyword>
<feature type="compositionally biased region" description="Low complexity" evidence="15">
    <location>
        <begin position="2737"/>
        <end position="2755"/>
    </location>
</feature>
<dbReference type="Pfam" id="PF14377">
    <property type="entry name" value="UBM"/>
    <property type="match status" value="2"/>
</dbReference>
<feature type="compositionally biased region" description="Basic and acidic residues" evidence="15">
    <location>
        <begin position="2798"/>
        <end position="2807"/>
    </location>
</feature>
<dbReference type="Gene3D" id="6.10.250.1630">
    <property type="match status" value="1"/>
</dbReference>
<feature type="region of interest" description="Disordered" evidence="15">
    <location>
        <begin position="494"/>
        <end position="520"/>
    </location>
</feature>
<dbReference type="FunFam" id="3.30.2160.10:FF:000001">
    <property type="entry name" value="E3 ubiquitin-protein ligase NEDD4-like"/>
    <property type="match status" value="1"/>
</dbReference>
<evidence type="ECO:0000256" key="12">
    <source>
        <dbReference type="ARBA" id="ARBA00023242"/>
    </source>
</evidence>
<feature type="region of interest" description="Disordered" evidence="15">
    <location>
        <begin position="2728"/>
        <end position="2761"/>
    </location>
</feature>
<feature type="compositionally biased region" description="Low complexity" evidence="15">
    <location>
        <begin position="3194"/>
        <end position="3220"/>
    </location>
</feature>
<feature type="region of interest" description="Disordered" evidence="15">
    <location>
        <begin position="3917"/>
        <end position="3938"/>
    </location>
</feature>
<evidence type="ECO:0000256" key="11">
    <source>
        <dbReference type="ARBA" id="ARBA00023204"/>
    </source>
</evidence>
<keyword evidence="5" id="KW-0813">Transport</keyword>
<evidence type="ECO:0000256" key="14">
    <source>
        <dbReference type="PROSITE-ProRule" id="PRU00104"/>
    </source>
</evidence>
<keyword evidence="12" id="KW-0539">Nucleus</keyword>
<feature type="compositionally biased region" description="Basic and acidic residues" evidence="15">
    <location>
        <begin position="4011"/>
        <end position="4021"/>
    </location>
</feature>
<dbReference type="GO" id="GO:0006281">
    <property type="term" value="P:DNA repair"/>
    <property type="evidence" value="ECO:0007669"/>
    <property type="project" value="UniProtKB-KW"/>
</dbReference>
<dbReference type="GO" id="GO:0061630">
    <property type="term" value="F:ubiquitin protein ligase activity"/>
    <property type="evidence" value="ECO:0007669"/>
    <property type="project" value="UniProtKB-EC"/>
</dbReference>
<keyword evidence="8" id="KW-0227">DNA damage</keyword>
<feature type="region of interest" description="Disordered" evidence="15">
    <location>
        <begin position="2295"/>
        <end position="2343"/>
    </location>
</feature>
<dbReference type="UniPathway" id="UPA00143"/>
<dbReference type="PROSITE" id="PS50918">
    <property type="entry name" value="WWE"/>
    <property type="match status" value="1"/>
</dbReference>
<proteinExistence type="inferred from homology"/>
<dbReference type="GO" id="GO:0005634">
    <property type="term" value="C:nucleus"/>
    <property type="evidence" value="ECO:0007669"/>
    <property type="project" value="UniProtKB-SubCell"/>
</dbReference>
<feature type="compositionally biased region" description="Polar residues" evidence="15">
    <location>
        <begin position="2835"/>
        <end position="2863"/>
    </location>
</feature>
<feature type="region of interest" description="Disordered" evidence="15">
    <location>
        <begin position="3554"/>
        <end position="3592"/>
    </location>
</feature>
<dbReference type="FunFam" id="3.90.1750.10:FF:000003">
    <property type="entry name" value="E3 ubiquitin-protein ligase UPL1"/>
    <property type="match status" value="1"/>
</dbReference>
<organism evidence="20">
    <name type="scientific">Amphimedon queenslandica</name>
    <name type="common">Sponge</name>
    <dbReference type="NCBI Taxonomy" id="400682"/>
    <lineage>
        <taxon>Eukaryota</taxon>
        <taxon>Metazoa</taxon>
        <taxon>Porifera</taxon>
        <taxon>Demospongiae</taxon>
        <taxon>Heteroscleromorpha</taxon>
        <taxon>Haplosclerida</taxon>
        <taxon>Niphatidae</taxon>
        <taxon>Amphimedon</taxon>
    </lineage>
</organism>
<feature type="region of interest" description="Disordered" evidence="15">
    <location>
        <begin position="4100"/>
        <end position="4170"/>
    </location>
</feature>
<reference evidence="20" key="2">
    <citation type="submission" date="2017-05" db="UniProtKB">
        <authorList>
            <consortium name="EnsemblMetazoa"/>
        </authorList>
    </citation>
    <scope>IDENTIFICATION</scope>
</reference>
<feature type="region of interest" description="Disordered" evidence="15">
    <location>
        <begin position="2193"/>
        <end position="2276"/>
    </location>
</feature>
<dbReference type="GO" id="GO:0000209">
    <property type="term" value="P:protein polyubiquitination"/>
    <property type="evidence" value="ECO:0007669"/>
    <property type="project" value="TreeGrafter"/>
</dbReference>
<feature type="active site" description="Glycyl thioester intermediate" evidence="14">
    <location>
        <position position="4567"/>
    </location>
</feature>
<dbReference type="EnsemblMetazoa" id="Aqu2.1.42695_001">
    <property type="protein sequence ID" value="Aqu2.1.42695_001"/>
    <property type="gene ID" value="Aqu2.1.42695"/>
</dbReference>
<evidence type="ECO:0000313" key="21">
    <source>
        <dbReference type="Proteomes" id="UP000007879"/>
    </source>
</evidence>
<evidence type="ECO:0000259" key="19">
    <source>
        <dbReference type="PROSITE" id="PS50918"/>
    </source>
</evidence>
<dbReference type="Pfam" id="PF06025">
    <property type="entry name" value="DUF913"/>
    <property type="match status" value="1"/>
</dbReference>
<dbReference type="InterPro" id="IPR016024">
    <property type="entry name" value="ARM-type_fold"/>
</dbReference>
<feature type="domain" description="WWE" evidence="19">
    <location>
        <begin position="1582"/>
        <end position="1661"/>
    </location>
</feature>
<dbReference type="InterPro" id="IPR004170">
    <property type="entry name" value="WWE_dom"/>
</dbReference>
<feature type="compositionally biased region" description="Low complexity" evidence="15">
    <location>
        <begin position="2193"/>
        <end position="2203"/>
    </location>
</feature>
<dbReference type="OrthoDB" id="8068875at2759"/>
<dbReference type="GO" id="GO:0005737">
    <property type="term" value="C:cytoplasm"/>
    <property type="evidence" value="ECO:0007669"/>
    <property type="project" value="TreeGrafter"/>
</dbReference>
<dbReference type="SMART" id="SM00119">
    <property type="entry name" value="HECTc"/>
    <property type="match status" value="1"/>
</dbReference>
<dbReference type="EC" id="2.3.2.26" evidence="4"/>
<dbReference type="InterPro" id="IPR037197">
    <property type="entry name" value="WWE_dom_sf"/>
</dbReference>
<keyword evidence="21" id="KW-1185">Reference proteome</keyword>
<comment type="pathway">
    <text evidence="3">Protein modification; protein ubiquitination.</text>
</comment>
<dbReference type="KEGG" id="aqu:100641998"/>
<feature type="compositionally biased region" description="Polar residues" evidence="15">
    <location>
        <begin position="2392"/>
        <end position="2416"/>
    </location>
</feature>
<comment type="catalytic activity">
    <reaction evidence="1">
        <text>S-ubiquitinyl-[E2 ubiquitin-conjugating enzyme]-L-cysteine + [acceptor protein]-L-lysine = [E2 ubiquitin-conjugating enzyme]-L-cysteine + N(6)-ubiquitinyl-[acceptor protein]-L-lysine.</text>
        <dbReference type="EC" id="2.3.2.26"/>
    </reaction>
</comment>
<feature type="compositionally biased region" description="Low complexity" evidence="15">
    <location>
        <begin position="3149"/>
        <end position="3161"/>
    </location>
</feature>
<feature type="compositionally biased region" description="Low complexity" evidence="15">
    <location>
        <begin position="4141"/>
        <end position="4150"/>
    </location>
</feature>
<evidence type="ECO:0000259" key="18">
    <source>
        <dbReference type="PROSITE" id="PS50237"/>
    </source>
</evidence>
<dbReference type="eggNOG" id="KOG0939">
    <property type="taxonomic scope" value="Eukaryota"/>
</dbReference>
<evidence type="ECO:0000313" key="20">
    <source>
        <dbReference type="EnsemblMetazoa" id="Aqu2.1.42695_001"/>
    </source>
</evidence>
<feature type="region of interest" description="Disordered" evidence="15">
    <location>
        <begin position="3305"/>
        <end position="3325"/>
    </location>
</feature>
<dbReference type="PROSITE" id="PS50330">
    <property type="entry name" value="UIM"/>
    <property type="match status" value="1"/>
</dbReference>
<evidence type="ECO:0000256" key="13">
    <source>
        <dbReference type="ARBA" id="ARBA00034494"/>
    </source>
</evidence>
<dbReference type="Pfam" id="PF06012">
    <property type="entry name" value="DUF908"/>
    <property type="match status" value="2"/>
</dbReference>
<dbReference type="SMART" id="SM00165">
    <property type="entry name" value="UBA"/>
    <property type="match status" value="1"/>
</dbReference>
<feature type="region of interest" description="Disordered" evidence="15">
    <location>
        <begin position="4004"/>
        <end position="4051"/>
    </location>
</feature>
<dbReference type="SUPFAM" id="SSF117839">
    <property type="entry name" value="WWE domain"/>
    <property type="match status" value="1"/>
</dbReference>
<dbReference type="InterPro" id="IPR010309">
    <property type="entry name" value="E3_Ub_ligase_DUF908"/>
</dbReference>
<dbReference type="GO" id="GO:0006511">
    <property type="term" value="P:ubiquitin-dependent protein catabolic process"/>
    <property type="evidence" value="ECO:0007669"/>
    <property type="project" value="TreeGrafter"/>
</dbReference>
<evidence type="ECO:0000256" key="10">
    <source>
        <dbReference type="ARBA" id="ARBA00022816"/>
    </source>
</evidence>
<feature type="region of interest" description="Disordered" evidence="15">
    <location>
        <begin position="1296"/>
        <end position="1320"/>
    </location>
</feature>
<keyword evidence="7" id="KW-0808">Transferase</keyword>
<feature type="compositionally biased region" description="Acidic residues" evidence="15">
    <location>
        <begin position="2546"/>
        <end position="2586"/>
    </location>
</feature>
<feature type="compositionally biased region" description="Basic and acidic residues" evidence="15">
    <location>
        <begin position="2817"/>
        <end position="2834"/>
    </location>
</feature>
<accession>A0A1X7VS98</accession>
<dbReference type="SUPFAM" id="SSF56204">
    <property type="entry name" value="Hect, E3 ligase catalytic domain"/>
    <property type="match status" value="1"/>
</dbReference>
<feature type="region of interest" description="Disordered" evidence="15">
    <location>
        <begin position="3107"/>
        <end position="3135"/>
    </location>
</feature>
<dbReference type="InterPro" id="IPR025527">
    <property type="entry name" value="HUWE1/Rev1_UBM"/>
</dbReference>
<dbReference type="STRING" id="400682.A0A1X7VS98"/>
<dbReference type="InterPro" id="IPR035983">
    <property type="entry name" value="Hect_E3_ubiquitin_ligase"/>
</dbReference>
<feature type="compositionally biased region" description="Low complexity" evidence="15">
    <location>
        <begin position="1296"/>
        <end position="1316"/>
    </location>
</feature>
<feature type="compositionally biased region" description="Basic and acidic residues" evidence="15">
    <location>
        <begin position="4032"/>
        <end position="4049"/>
    </location>
</feature>
<feature type="compositionally biased region" description="Low complexity" evidence="15">
    <location>
        <begin position="3113"/>
        <end position="3125"/>
    </location>
</feature>
<feature type="transmembrane region" description="Helical" evidence="16">
    <location>
        <begin position="126"/>
        <end position="148"/>
    </location>
</feature>
<dbReference type="PROSITE" id="PS50237">
    <property type="entry name" value="HECT"/>
    <property type="match status" value="1"/>
</dbReference>
<feature type="region of interest" description="Disordered" evidence="15">
    <location>
        <begin position="740"/>
        <end position="780"/>
    </location>
</feature>
<evidence type="ECO:0000256" key="4">
    <source>
        <dbReference type="ARBA" id="ARBA00012485"/>
    </source>
</evidence>
<comment type="similarity">
    <text evidence="13">Belongs to the UPL family. TOM1/PTR1 subfamily.</text>
</comment>
<dbReference type="Pfam" id="PF00632">
    <property type="entry name" value="HECT"/>
    <property type="match status" value="1"/>
</dbReference>
<feature type="compositionally biased region" description="Low complexity" evidence="15">
    <location>
        <begin position="2251"/>
        <end position="2276"/>
    </location>
</feature>
<keyword evidence="16" id="KW-0472">Membrane</keyword>
<dbReference type="Gene3D" id="3.30.2160.10">
    <property type="entry name" value="Hect, E3 ligase catalytic domain"/>
    <property type="match status" value="1"/>
</dbReference>
<gene>
    <name evidence="20" type="primary">100641998</name>
</gene>
<feature type="region of interest" description="Disordered" evidence="15">
    <location>
        <begin position="3809"/>
        <end position="3828"/>
    </location>
</feature>
<dbReference type="SUPFAM" id="SSF46934">
    <property type="entry name" value="UBA-like"/>
    <property type="match status" value="1"/>
</dbReference>
<dbReference type="PANTHER" id="PTHR11254">
    <property type="entry name" value="HECT DOMAIN UBIQUITIN-PROTEIN LIGASE"/>
    <property type="match status" value="1"/>
</dbReference>